<evidence type="ECO:0000259" key="1">
    <source>
        <dbReference type="PROSITE" id="PS50060"/>
    </source>
</evidence>
<dbReference type="SMART" id="SM00137">
    <property type="entry name" value="MAM"/>
    <property type="match status" value="1"/>
</dbReference>
<dbReference type="EMBL" id="REGN01011002">
    <property type="protein sequence ID" value="RMZ98068.1"/>
    <property type="molecule type" value="Genomic_DNA"/>
</dbReference>
<keyword evidence="3" id="KW-1185">Reference proteome</keyword>
<evidence type="ECO:0000313" key="3">
    <source>
        <dbReference type="Proteomes" id="UP000276133"/>
    </source>
</evidence>
<dbReference type="InterPro" id="IPR051560">
    <property type="entry name" value="MAM_domain-containing"/>
</dbReference>
<gene>
    <name evidence="2" type="ORF">BpHYR1_045025</name>
</gene>
<proteinExistence type="predicted"/>
<dbReference type="AlphaFoldDB" id="A0A3M7PGA0"/>
<protein>
    <submittedName>
        <fullName evidence="2">MAM and LDL-receptor class A domain-containing 2-like</fullName>
    </submittedName>
</protein>
<dbReference type="InterPro" id="IPR013320">
    <property type="entry name" value="ConA-like_dom_sf"/>
</dbReference>
<feature type="domain" description="MAM" evidence="1">
    <location>
        <begin position="16"/>
        <end position="177"/>
    </location>
</feature>
<dbReference type="Gene3D" id="2.60.120.200">
    <property type="match status" value="1"/>
</dbReference>
<dbReference type="Proteomes" id="UP000276133">
    <property type="component" value="Unassembled WGS sequence"/>
</dbReference>
<dbReference type="PANTHER" id="PTHR23282:SF101">
    <property type="entry name" value="MAM DOMAIN-CONTAINING PROTEIN"/>
    <property type="match status" value="1"/>
</dbReference>
<dbReference type="GO" id="GO:0016020">
    <property type="term" value="C:membrane"/>
    <property type="evidence" value="ECO:0007669"/>
    <property type="project" value="InterPro"/>
</dbReference>
<dbReference type="SUPFAM" id="SSF49899">
    <property type="entry name" value="Concanavalin A-like lectins/glucanases"/>
    <property type="match status" value="1"/>
</dbReference>
<dbReference type="Pfam" id="PF00629">
    <property type="entry name" value="MAM"/>
    <property type="match status" value="1"/>
</dbReference>
<accession>A0A3M7PGA0</accession>
<sequence length="197" mass="22703">MKNNLFHHFFDNSTQISCNFDSDWCNFTPNVYFTRYTGVSPSITSGPTEDRTGDGFYALCNGKLLLDPNEKCLFYQNVSLLVDTDLKFWYHMSGVHIGTLEVILNETNVVWSLTGKQKNEWIQAEIILPAGDYSLAFSANRSIYGRSSCDIALDDLNLKGQPYIKGIFYIDTMICQYYIYLGKLVKNQVNRHYFNQF</sequence>
<reference evidence="2 3" key="1">
    <citation type="journal article" date="2018" name="Sci. Rep.">
        <title>Genomic signatures of local adaptation to the degree of environmental predictability in rotifers.</title>
        <authorList>
            <person name="Franch-Gras L."/>
            <person name="Hahn C."/>
            <person name="Garcia-Roger E.M."/>
            <person name="Carmona M.J."/>
            <person name="Serra M."/>
            <person name="Gomez A."/>
        </authorList>
    </citation>
    <scope>NUCLEOTIDE SEQUENCE [LARGE SCALE GENOMIC DNA]</scope>
    <source>
        <strain evidence="2">HYR1</strain>
    </source>
</reference>
<organism evidence="2 3">
    <name type="scientific">Brachionus plicatilis</name>
    <name type="common">Marine rotifer</name>
    <name type="synonym">Brachionus muelleri</name>
    <dbReference type="NCBI Taxonomy" id="10195"/>
    <lineage>
        <taxon>Eukaryota</taxon>
        <taxon>Metazoa</taxon>
        <taxon>Spiralia</taxon>
        <taxon>Gnathifera</taxon>
        <taxon>Rotifera</taxon>
        <taxon>Eurotatoria</taxon>
        <taxon>Monogononta</taxon>
        <taxon>Pseudotrocha</taxon>
        <taxon>Ploima</taxon>
        <taxon>Brachionidae</taxon>
        <taxon>Brachionus</taxon>
    </lineage>
</organism>
<dbReference type="PROSITE" id="PS50060">
    <property type="entry name" value="MAM_2"/>
    <property type="match status" value="1"/>
</dbReference>
<keyword evidence="2" id="KW-0675">Receptor</keyword>
<name>A0A3M7PGA0_BRAPC</name>
<dbReference type="OrthoDB" id="412155at2759"/>
<comment type="caution">
    <text evidence="2">The sequence shown here is derived from an EMBL/GenBank/DDBJ whole genome shotgun (WGS) entry which is preliminary data.</text>
</comment>
<dbReference type="InterPro" id="IPR000998">
    <property type="entry name" value="MAM_dom"/>
</dbReference>
<dbReference type="PANTHER" id="PTHR23282">
    <property type="entry name" value="APICAL ENDOSOMAL GLYCOPROTEIN PRECURSOR"/>
    <property type="match status" value="1"/>
</dbReference>
<evidence type="ECO:0000313" key="2">
    <source>
        <dbReference type="EMBL" id="RMZ98068.1"/>
    </source>
</evidence>